<reference evidence="10" key="1">
    <citation type="journal article" date="2013" name="Genome Announc.">
        <title>Whole-Genome Sequencing of Lactobacillus shenzhenensis Strain LY-73T.</title>
        <authorList>
            <person name="Lin Z."/>
            <person name="Liu Z."/>
            <person name="Yang R."/>
            <person name="Zou Y."/>
            <person name="Wan D."/>
            <person name="Chen J."/>
            <person name="Guo M."/>
            <person name="Zhao J."/>
            <person name="Fang C."/>
            <person name="Yang R."/>
            <person name="Liu F."/>
        </authorList>
    </citation>
    <scope>NUCLEOTIDE SEQUENCE [LARGE SCALE GENOMIC DNA]</scope>
    <source>
        <strain evidence="10">LY-73</strain>
    </source>
</reference>
<keyword evidence="2" id="KW-0489">Methyltransferase</keyword>
<dbReference type="PANTHER" id="PTHR33841">
    <property type="entry name" value="DNA METHYLTRANSFERASE YEEA-RELATED"/>
    <property type="match status" value="1"/>
</dbReference>
<dbReference type="PANTHER" id="PTHR33841:SF6">
    <property type="entry name" value="TYPE II METHYLTRANSFERASE M.HINDII"/>
    <property type="match status" value="1"/>
</dbReference>
<dbReference type="GO" id="GO:0009007">
    <property type="term" value="F:site-specific DNA-methyltransferase (adenine-specific) activity"/>
    <property type="evidence" value="ECO:0007669"/>
    <property type="project" value="UniProtKB-EC"/>
</dbReference>
<keyword evidence="10" id="KW-1185">Reference proteome</keyword>
<dbReference type="GO" id="GO:0009307">
    <property type="term" value="P:DNA restriction-modification system"/>
    <property type="evidence" value="ECO:0007669"/>
    <property type="project" value="UniProtKB-KW"/>
</dbReference>
<dbReference type="GO" id="GO:0003677">
    <property type="term" value="F:DNA binding"/>
    <property type="evidence" value="ECO:0007669"/>
    <property type="project" value="UniProtKB-KW"/>
</dbReference>
<comment type="catalytic activity">
    <reaction evidence="7">
        <text>a 2'-deoxyadenosine in DNA + S-adenosyl-L-methionine = an N(6)-methyl-2'-deoxyadenosine in DNA + S-adenosyl-L-homocysteine + H(+)</text>
        <dbReference type="Rhea" id="RHEA:15197"/>
        <dbReference type="Rhea" id="RHEA-COMP:12418"/>
        <dbReference type="Rhea" id="RHEA-COMP:12419"/>
        <dbReference type="ChEBI" id="CHEBI:15378"/>
        <dbReference type="ChEBI" id="CHEBI:57856"/>
        <dbReference type="ChEBI" id="CHEBI:59789"/>
        <dbReference type="ChEBI" id="CHEBI:90615"/>
        <dbReference type="ChEBI" id="CHEBI:90616"/>
        <dbReference type="EC" id="2.1.1.72"/>
    </reaction>
</comment>
<dbReference type="InterPro" id="IPR029063">
    <property type="entry name" value="SAM-dependent_MTases_sf"/>
</dbReference>
<dbReference type="GO" id="GO:0032259">
    <property type="term" value="P:methylation"/>
    <property type="evidence" value="ECO:0007669"/>
    <property type="project" value="UniProtKB-KW"/>
</dbReference>
<dbReference type="EMBL" id="KI271622">
    <property type="protein sequence ID" value="ERL63674.1"/>
    <property type="molecule type" value="Genomic_DNA"/>
</dbReference>
<keyword evidence="5" id="KW-0680">Restriction system</keyword>
<dbReference type="InterPro" id="IPR011639">
    <property type="entry name" value="MethylTrfase_TaqI-like_dom"/>
</dbReference>
<evidence type="ECO:0000256" key="4">
    <source>
        <dbReference type="ARBA" id="ARBA00022691"/>
    </source>
</evidence>
<dbReference type="eggNOG" id="COG0827">
    <property type="taxonomic scope" value="Bacteria"/>
</dbReference>
<protein>
    <recommendedName>
        <fullName evidence="1">site-specific DNA-methyltransferase (adenine-specific)</fullName>
        <ecNumber evidence="1">2.1.1.72</ecNumber>
    </recommendedName>
</protein>
<evidence type="ECO:0000313" key="10">
    <source>
        <dbReference type="Proteomes" id="UP000030647"/>
    </source>
</evidence>
<evidence type="ECO:0000259" key="8">
    <source>
        <dbReference type="Pfam" id="PF07669"/>
    </source>
</evidence>
<evidence type="ECO:0000256" key="3">
    <source>
        <dbReference type="ARBA" id="ARBA00022679"/>
    </source>
</evidence>
<gene>
    <name evidence="9" type="ORF">L248_2462</name>
</gene>
<evidence type="ECO:0000256" key="1">
    <source>
        <dbReference type="ARBA" id="ARBA00011900"/>
    </source>
</evidence>
<evidence type="ECO:0000256" key="5">
    <source>
        <dbReference type="ARBA" id="ARBA00022747"/>
    </source>
</evidence>
<evidence type="ECO:0000256" key="6">
    <source>
        <dbReference type="ARBA" id="ARBA00023125"/>
    </source>
</evidence>
<accession>U4THN5</accession>
<dbReference type="SUPFAM" id="SSF53335">
    <property type="entry name" value="S-adenosyl-L-methionine-dependent methyltransferases"/>
    <property type="match status" value="1"/>
</dbReference>
<evidence type="ECO:0000256" key="2">
    <source>
        <dbReference type="ARBA" id="ARBA00022603"/>
    </source>
</evidence>
<dbReference type="STRING" id="1231336.L248_2462"/>
<dbReference type="Pfam" id="PF10294">
    <property type="entry name" value="Methyltransf_16"/>
    <property type="match status" value="1"/>
</dbReference>
<dbReference type="InterPro" id="IPR050953">
    <property type="entry name" value="N4_N6_ade-DNA_methylase"/>
</dbReference>
<dbReference type="PROSITE" id="PS00092">
    <property type="entry name" value="N6_MTASE"/>
    <property type="match status" value="1"/>
</dbReference>
<dbReference type="HOGENOM" id="CLU_025185_0_0_9"/>
<keyword evidence="4" id="KW-0949">S-adenosyl-L-methionine</keyword>
<keyword evidence="3" id="KW-0808">Transferase</keyword>
<dbReference type="EC" id="2.1.1.72" evidence="1"/>
<dbReference type="Gene3D" id="3.40.50.150">
    <property type="entry name" value="Vaccinia Virus protein VP39"/>
    <property type="match status" value="1"/>
</dbReference>
<name>U4THN5_9LACO</name>
<dbReference type="InterPro" id="IPR002052">
    <property type="entry name" value="DNA_methylase_N6_adenine_CS"/>
</dbReference>
<dbReference type="Pfam" id="PF07669">
    <property type="entry name" value="Eco57I"/>
    <property type="match status" value="1"/>
</dbReference>
<dbReference type="InterPro" id="IPR019410">
    <property type="entry name" value="Methyltransf_16"/>
</dbReference>
<dbReference type="RefSeq" id="WP_022531043.1">
    <property type="nucleotide sequence ID" value="NZ_KI271622.1"/>
</dbReference>
<feature type="domain" description="Type II methyltransferase M.TaqI-like" evidence="8">
    <location>
        <begin position="144"/>
        <end position="249"/>
    </location>
</feature>
<proteinExistence type="predicted"/>
<organism evidence="9 10">
    <name type="scientific">Schleiferilactobacillus shenzhenensis LY-73</name>
    <dbReference type="NCBI Taxonomy" id="1231336"/>
    <lineage>
        <taxon>Bacteria</taxon>
        <taxon>Bacillati</taxon>
        <taxon>Bacillota</taxon>
        <taxon>Bacilli</taxon>
        <taxon>Lactobacillales</taxon>
        <taxon>Lactobacillaceae</taxon>
        <taxon>Schleiferilactobacillus</taxon>
    </lineage>
</organism>
<evidence type="ECO:0000313" key="9">
    <source>
        <dbReference type="EMBL" id="ERL63674.1"/>
    </source>
</evidence>
<dbReference type="CDD" id="cd02440">
    <property type="entry name" value="AdoMet_MTases"/>
    <property type="match status" value="1"/>
</dbReference>
<dbReference type="AlphaFoldDB" id="U4THN5"/>
<keyword evidence="6" id="KW-0238">DNA-binding</keyword>
<sequence length="515" mass="58106">MEDIVMLEIGQDAAELRKRIAASTKEFVDMLNRPEQKAIGQFTTPAAVADYMADRLLANWKPANASAPIHILDPGAGTGVLGLALAEKLFSQYPAAQVTLTAYENDPMAAKVLQQNLATTQAWAKEHQLSFAFTVRMDDYILDHAENPEAFIQHDTDTYDLVIANPPYKKLRKDSPEAKAMHVIVYGAPNLYGFFWAKTAIEIKKHGLSAFIIPRSWMSGAYFYRLRNFMLAEGSLMEIHSFKERTNIFGTTKVMQELVIVLFYKGGLDHIRFWQLPDIRQLGQGQAVDVPTYQAVTGAEKRVYNLATAADLHALKWAQSLSSTFAHTCLRMKTGLTVAYRNKEFLVQEPQVNTAPIFFADNLRHHTVKIGRKGPQFLKAARSGLLQTNMDYIFIKRFSTKEEPRRIQTAYYSAADYPVYREISTDNKLDFVIVTNLNLAILRGAFLVLSSTQFDRYYRLVNGNTQVNATEVNDMKFPNDQQLAALAEQFSVDDLKTLTQHQIDAIVDEHFPGGL</sequence>
<dbReference type="PRINTS" id="PR00507">
    <property type="entry name" value="N12N6MTFRASE"/>
</dbReference>
<dbReference type="Proteomes" id="UP000030647">
    <property type="component" value="Unassembled WGS sequence"/>
</dbReference>
<evidence type="ECO:0000256" key="7">
    <source>
        <dbReference type="ARBA" id="ARBA00047942"/>
    </source>
</evidence>